<keyword evidence="1" id="KW-1133">Transmembrane helix</keyword>
<gene>
    <name evidence="2" type="ORF">L0M99_05510</name>
</gene>
<accession>A0AAJ1EVD8</accession>
<proteinExistence type="predicted"/>
<dbReference type="RefSeq" id="WP_238128021.1">
    <property type="nucleotide sequence ID" value="NZ_JAKNHJ010000009.1"/>
</dbReference>
<feature type="transmembrane region" description="Helical" evidence="1">
    <location>
        <begin position="111"/>
        <end position="130"/>
    </location>
</feature>
<name>A0AAJ1EVD8_9ACTO</name>
<dbReference type="AlphaFoldDB" id="A0AAJ1EVD8"/>
<evidence type="ECO:0000256" key="1">
    <source>
        <dbReference type="SAM" id="Phobius"/>
    </source>
</evidence>
<evidence type="ECO:0000313" key="3">
    <source>
        <dbReference type="Proteomes" id="UP001200537"/>
    </source>
</evidence>
<reference evidence="2" key="1">
    <citation type="submission" date="2022-01" db="EMBL/GenBank/DDBJ databases">
        <title>Collection of gut derived symbiotic bacterial strains cultured from healthy donors.</title>
        <authorList>
            <person name="Lin H."/>
            <person name="Kohout C."/>
            <person name="Waligurski E."/>
            <person name="Pamer E.G."/>
        </authorList>
    </citation>
    <scope>NUCLEOTIDE SEQUENCE</scope>
    <source>
        <strain evidence="2">DFI.7.46</strain>
    </source>
</reference>
<comment type="caution">
    <text evidence="2">The sequence shown here is derived from an EMBL/GenBank/DDBJ whole genome shotgun (WGS) entry which is preliminary data.</text>
</comment>
<sequence>MKDLDFRLVADFFVSHERDELAPAYKVGVTRSPPVFHASFCAMEELEKKRRFVTRRSICHREHLLPRMFIFLGTANPLSRNAASVRRISICGIDKNQGRCFQMVKNLLKRIFVLLVITSLVLTGGVSQSIGAESPELYPVVETWR</sequence>
<protein>
    <submittedName>
        <fullName evidence="2">Uncharacterized protein</fullName>
    </submittedName>
</protein>
<keyword evidence="1" id="KW-0812">Transmembrane</keyword>
<dbReference type="Proteomes" id="UP001200537">
    <property type="component" value="Unassembled WGS sequence"/>
</dbReference>
<dbReference type="EMBL" id="JAKNHJ010000009">
    <property type="protein sequence ID" value="MCG4617947.1"/>
    <property type="molecule type" value="Genomic_DNA"/>
</dbReference>
<keyword evidence="1" id="KW-0472">Membrane</keyword>
<evidence type="ECO:0000313" key="2">
    <source>
        <dbReference type="EMBL" id="MCG4617947.1"/>
    </source>
</evidence>
<organism evidence="2 3">
    <name type="scientific">Varibaculum cambriense</name>
    <dbReference type="NCBI Taxonomy" id="184870"/>
    <lineage>
        <taxon>Bacteria</taxon>
        <taxon>Bacillati</taxon>
        <taxon>Actinomycetota</taxon>
        <taxon>Actinomycetes</taxon>
        <taxon>Actinomycetales</taxon>
        <taxon>Actinomycetaceae</taxon>
        <taxon>Varibaculum</taxon>
    </lineage>
</organism>